<feature type="transmembrane region" description="Helical" evidence="1">
    <location>
        <begin position="39"/>
        <end position="60"/>
    </location>
</feature>
<evidence type="ECO:0000313" key="3">
    <source>
        <dbReference type="Proteomes" id="UP001596099"/>
    </source>
</evidence>
<proteinExistence type="predicted"/>
<gene>
    <name evidence="2" type="ORF">ACFPYI_14055</name>
</gene>
<accession>A0ABD5RQH8</accession>
<name>A0ABD5RQH8_9EURY</name>
<dbReference type="RefSeq" id="WP_247415803.1">
    <property type="nucleotide sequence ID" value="NZ_JALLGW010000001.1"/>
</dbReference>
<keyword evidence="1" id="KW-1133">Transmembrane helix</keyword>
<comment type="caution">
    <text evidence="2">The sequence shown here is derived from an EMBL/GenBank/DDBJ whole genome shotgun (WGS) entry which is preliminary data.</text>
</comment>
<evidence type="ECO:0000256" key="1">
    <source>
        <dbReference type="SAM" id="Phobius"/>
    </source>
</evidence>
<keyword evidence="3" id="KW-1185">Reference proteome</keyword>
<dbReference type="Proteomes" id="UP001596099">
    <property type="component" value="Unassembled WGS sequence"/>
</dbReference>
<keyword evidence="1" id="KW-0472">Membrane</keyword>
<dbReference type="AlphaFoldDB" id="A0ABD5RQH8"/>
<reference evidence="2 3" key="1">
    <citation type="journal article" date="2019" name="Int. J. Syst. Evol. Microbiol.">
        <title>The Global Catalogue of Microorganisms (GCM) 10K type strain sequencing project: providing services to taxonomists for standard genome sequencing and annotation.</title>
        <authorList>
            <consortium name="The Broad Institute Genomics Platform"/>
            <consortium name="The Broad Institute Genome Sequencing Center for Infectious Disease"/>
            <person name="Wu L."/>
            <person name="Ma J."/>
        </authorList>
    </citation>
    <scope>NUCLEOTIDE SEQUENCE [LARGE SCALE GENOMIC DNA]</scope>
    <source>
        <strain evidence="2 3">CGMCC 1.12543</strain>
    </source>
</reference>
<protein>
    <submittedName>
        <fullName evidence="2">Uncharacterized protein</fullName>
    </submittedName>
</protein>
<organism evidence="2 3">
    <name type="scientific">Halomarina salina</name>
    <dbReference type="NCBI Taxonomy" id="1872699"/>
    <lineage>
        <taxon>Archaea</taxon>
        <taxon>Methanobacteriati</taxon>
        <taxon>Methanobacteriota</taxon>
        <taxon>Stenosarchaea group</taxon>
        <taxon>Halobacteria</taxon>
        <taxon>Halobacteriales</taxon>
        <taxon>Natronomonadaceae</taxon>
        <taxon>Halomarina</taxon>
    </lineage>
</organism>
<evidence type="ECO:0000313" key="2">
    <source>
        <dbReference type="EMBL" id="MFC5972460.1"/>
    </source>
</evidence>
<dbReference type="EMBL" id="JBHSQH010000001">
    <property type="protein sequence ID" value="MFC5972460.1"/>
    <property type="molecule type" value="Genomic_DNA"/>
</dbReference>
<sequence length="85" mass="9244">MSLRATLTGLVAYAALAVALGAAVWGCWLVVEAVRFGRAYYVMAIMFSFGLSLVAGLLGLTLRQRANHPSWGLGMDLDWSRVLNR</sequence>
<keyword evidence="1" id="KW-0812">Transmembrane</keyword>